<feature type="transmembrane region" description="Helical" evidence="5">
    <location>
        <begin position="243"/>
        <end position="262"/>
    </location>
</feature>
<dbReference type="PANTHER" id="PTHR46347">
    <property type="entry name" value="RING/FYVE/PHD ZINC FINGER SUPERFAMILY PROTEIN"/>
    <property type="match status" value="1"/>
</dbReference>
<dbReference type="InterPro" id="IPR013083">
    <property type="entry name" value="Znf_RING/FYVE/PHD"/>
</dbReference>
<dbReference type="Gene3D" id="3.30.40.10">
    <property type="entry name" value="Zinc/RING finger domain, C3HC4 (zinc finger)"/>
    <property type="match status" value="1"/>
</dbReference>
<keyword evidence="5" id="KW-0472">Membrane</keyword>
<dbReference type="PROSITE" id="PS51292">
    <property type="entry name" value="ZF_RING_CH"/>
    <property type="match status" value="1"/>
</dbReference>
<keyword evidence="2" id="KW-0863">Zinc-finger</keyword>
<feature type="transmembrane region" description="Helical" evidence="5">
    <location>
        <begin position="189"/>
        <end position="210"/>
    </location>
</feature>
<dbReference type="SMART" id="SM00744">
    <property type="entry name" value="RINGv"/>
    <property type="match status" value="1"/>
</dbReference>
<dbReference type="PANTHER" id="PTHR46347:SF1">
    <property type="entry name" value="RING_FYVE_PHD ZINC FINGER SUPERFAMILY PROTEIN"/>
    <property type="match status" value="1"/>
</dbReference>
<feature type="transmembrane region" description="Helical" evidence="5">
    <location>
        <begin position="308"/>
        <end position="337"/>
    </location>
</feature>
<feature type="compositionally biased region" description="Basic and acidic residues" evidence="4">
    <location>
        <begin position="85"/>
        <end position="99"/>
    </location>
</feature>
<evidence type="ECO:0000256" key="4">
    <source>
        <dbReference type="SAM" id="MobiDB-lite"/>
    </source>
</evidence>
<evidence type="ECO:0000256" key="5">
    <source>
        <dbReference type="SAM" id="Phobius"/>
    </source>
</evidence>
<dbReference type="EMBL" id="JABAYA010000006">
    <property type="protein sequence ID" value="KAF7731873.1"/>
    <property type="molecule type" value="Genomic_DNA"/>
</dbReference>
<organism evidence="7 8">
    <name type="scientific">Apophysomyces ossiformis</name>
    <dbReference type="NCBI Taxonomy" id="679940"/>
    <lineage>
        <taxon>Eukaryota</taxon>
        <taxon>Fungi</taxon>
        <taxon>Fungi incertae sedis</taxon>
        <taxon>Mucoromycota</taxon>
        <taxon>Mucoromycotina</taxon>
        <taxon>Mucoromycetes</taxon>
        <taxon>Mucorales</taxon>
        <taxon>Mucorineae</taxon>
        <taxon>Mucoraceae</taxon>
        <taxon>Apophysomyces</taxon>
    </lineage>
</organism>
<keyword evidence="8" id="KW-1185">Reference proteome</keyword>
<evidence type="ECO:0000259" key="6">
    <source>
        <dbReference type="PROSITE" id="PS51292"/>
    </source>
</evidence>
<dbReference type="CDD" id="cd16495">
    <property type="entry name" value="RING_CH-C4HC3_MARCH"/>
    <property type="match status" value="1"/>
</dbReference>
<proteinExistence type="predicted"/>
<sequence length="353" mass="39750">MGVLPHKRTPSTEEETALLPSIACGNEDTDHVPDCHSPQALPSPISTKPPMITSIPSTVEETVPKMCRICHEGEQTDDEEEDSEEGRINEEYPNVRDEEAAVGGGYHRLTNEEEGRRHKRLWARKRMQQQNPLVRPCRCKGSMSYVHVNCLNEWRQTSPRKESYVACDLCGYEYNIYRPVYAAFISHPYFLQTVTMILVIGLTLAMAYMCKALDVYLFQHVPQPDNARWLEIHGPTILWMDRIYLLAGAVLMAFLGMIYLLYLCTTSDTSSDSNIPWLCSQNTCPWYGCYLTDFTACSGDAALGGLLVFAAFMVFVTVMFGILGAISGVYTLVEAVVENVAGRMKERILDVNF</sequence>
<reference evidence="7" key="1">
    <citation type="submission" date="2020-01" db="EMBL/GenBank/DDBJ databases">
        <title>Genome Sequencing of Three Apophysomyces-Like Fungal Strains Confirms a Novel Fungal Genus in the Mucoromycota with divergent Burkholderia-like Endosymbiotic Bacteria.</title>
        <authorList>
            <person name="Stajich J.E."/>
            <person name="Macias A.M."/>
            <person name="Carter-House D."/>
            <person name="Lovett B."/>
            <person name="Kasson L.R."/>
            <person name="Berry K."/>
            <person name="Grigoriev I."/>
            <person name="Chang Y."/>
            <person name="Spatafora J."/>
            <person name="Kasson M.T."/>
        </authorList>
    </citation>
    <scope>NUCLEOTIDE SEQUENCE</scope>
    <source>
        <strain evidence="7">NRRL A-21654</strain>
    </source>
</reference>
<keyword evidence="1" id="KW-0479">Metal-binding</keyword>
<comment type="caution">
    <text evidence="7">The sequence shown here is derived from an EMBL/GenBank/DDBJ whole genome shotgun (WGS) entry which is preliminary data.</text>
</comment>
<keyword evidence="5" id="KW-1133">Transmembrane helix</keyword>
<accession>A0A8H7BYR6</accession>
<keyword evidence="3" id="KW-0862">Zinc</keyword>
<dbReference type="GO" id="GO:0008270">
    <property type="term" value="F:zinc ion binding"/>
    <property type="evidence" value="ECO:0007669"/>
    <property type="project" value="UniProtKB-KW"/>
</dbReference>
<feature type="region of interest" description="Disordered" evidence="4">
    <location>
        <begin position="73"/>
        <end position="112"/>
    </location>
</feature>
<evidence type="ECO:0000256" key="2">
    <source>
        <dbReference type="ARBA" id="ARBA00022771"/>
    </source>
</evidence>
<evidence type="ECO:0000256" key="1">
    <source>
        <dbReference type="ARBA" id="ARBA00022723"/>
    </source>
</evidence>
<dbReference type="OrthoDB" id="264354at2759"/>
<gene>
    <name evidence="7" type="ORF">EC973_007704</name>
</gene>
<evidence type="ECO:0000313" key="8">
    <source>
        <dbReference type="Proteomes" id="UP000605846"/>
    </source>
</evidence>
<dbReference type="AlphaFoldDB" id="A0A8H7BYR6"/>
<evidence type="ECO:0000256" key="3">
    <source>
        <dbReference type="ARBA" id="ARBA00022833"/>
    </source>
</evidence>
<dbReference type="SUPFAM" id="SSF57850">
    <property type="entry name" value="RING/U-box"/>
    <property type="match status" value="1"/>
</dbReference>
<name>A0A8H7BYR6_9FUNG</name>
<dbReference type="Pfam" id="PF12906">
    <property type="entry name" value="RINGv"/>
    <property type="match status" value="1"/>
</dbReference>
<dbReference type="Proteomes" id="UP000605846">
    <property type="component" value="Unassembled WGS sequence"/>
</dbReference>
<evidence type="ECO:0000313" key="7">
    <source>
        <dbReference type="EMBL" id="KAF7731873.1"/>
    </source>
</evidence>
<feature type="domain" description="RING-CH-type" evidence="6">
    <location>
        <begin position="59"/>
        <end position="177"/>
    </location>
</feature>
<protein>
    <recommendedName>
        <fullName evidence="6">RING-CH-type domain-containing protein</fullName>
    </recommendedName>
</protein>
<dbReference type="InterPro" id="IPR011016">
    <property type="entry name" value="Znf_RING-CH"/>
</dbReference>
<feature type="compositionally biased region" description="Acidic residues" evidence="4">
    <location>
        <begin position="75"/>
        <end position="84"/>
    </location>
</feature>
<keyword evidence="5" id="KW-0812">Transmembrane</keyword>